<reference evidence="1 2" key="1">
    <citation type="journal article" date="2019" name="Sci. Rep.">
        <title>Orb-weaving spider Araneus ventricosus genome elucidates the spidroin gene catalogue.</title>
        <authorList>
            <person name="Kono N."/>
            <person name="Nakamura H."/>
            <person name="Ohtoshi R."/>
            <person name="Moran D.A.P."/>
            <person name="Shinohara A."/>
            <person name="Yoshida Y."/>
            <person name="Fujiwara M."/>
            <person name="Mori M."/>
            <person name="Tomita M."/>
            <person name="Arakawa K."/>
        </authorList>
    </citation>
    <scope>NUCLEOTIDE SEQUENCE [LARGE SCALE GENOMIC DNA]</scope>
</reference>
<accession>A0A4Y2T1N3</accession>
<dbReference type="EMBL" id="BGPR01025139">
    <property type="protein sequence ID" value="GBN93783.1"/>
    <property type="molecule type" value="Genomic_DNA"/>
</dbReference>
<keyword evidence="2" id="KW-1185">Reference proteome</keyword>
<evidence type="ECO:0000313" key="1">
    <source>
        <dbReference type="EMBL" id="GBN93783.1"/>
    </source>
</evidence>
<protein>
    <submittedName>
        <fullName evidence="1">Uncharacterized protein</fullName>
    </submittedName>
</protein>
<name>A0A4Y2T1N3_ARAVE</name>
<dbReference type="Proteomes" id="UP000499080">
    <property type="component" value="Unassembled WGS sequence"/>
</dbReference>
<proteinExistence type="predicted"/>
<gene>
    <name evidence="1" type="ORF">AVEN_145024_1</name>
</gene>
<organism evidence="1 2">
    <name type="scientific">Araneus ventricosus</name>
    <name type="common">Orbweaver spider</name>
    <name type="synonym">Epeira ventricosa</name>
    <dbReference type="NCBI Taxonomy" id="182803"/>
    <lineage>
        <taxon>Eukaryota</taxon>
        <taxon>Metazoa</taxon>
        <taxon>Ecdysozoa</taxon>
        <taxon>Arthropoda</taxon>
        <taxon>Chelicerata</taxon>
        <taxon>Arachnida</taxon>
        <taxon>Araneae</taxon>
        <taxon>Araneomorphae</taxon>
        <taxon>Entelegynae</taxon>
        <taxon>Araneoidea</taxon>
        <taxon>Araneidae</taxon>
        <taxon>Araneus</taxon>
    </lineage>
</organism>
<dbReference type="AlphaFoldDB" id="A0A4Y2T1N3"/>
<comment type="caution">
    <text evidence="1">The sequence shown here is derived from an EMBL/GenBank/DDBJ whole genome shotgun (WGS) entry which is preliminary data.</text>
</comment>
<evidence type="ECO:0000313" key="2">
    <source>
        <dbReference type="Proteomes" id="UP000499080"/>
    </source>
</evidence>
<sequence>MAGALPLLRPILNPFLTNEFSRTLCSVERLARLRVAGICKLCGLWIETASAKRFSRLPSWARQRLSSTSCDSKKMATGYGRLRTLNRNLTHLAVLAAAEEGRTLTPLEDYRGCTSLQRIYYLHLRFEQES</sequence>